<protein>
    <submittedName>
        <fullName evidence="1">F-box domain-containing protein</fullName>
    </submittedName>
</protein>
<dbReference type="EMBL" id="JAACLJ010000003">
    <property type="protein sequence ID" value="KAF4589144.1"/>
    <property type="molecule type" value="Genomic_DNA"/>
</dbReference>
<comment type="caution">
    <text evidence="1">The sequence shown here is derived from an EMBL/GenBank/DDBJ whole genome shotgun (WGS) entry which is preliminary data.</text>
</comment>
<dbReference type="Proteomes" id="UP000562929">
    <property type="component" value="Unassembled WGS sequence"/>
</dbReference>
<gene>
    <name evidence="1" type="ORF">GQ602_003033</name>
</gene>
<reference evidence="1 2" key="1">
    <citation type="journal article" date="2020" name="G3 (Bethesda)">
        <title>Genetic Underpinnings of Host Manipulation by Ophiocordyceps as Revealed by Comparative Transcriptomics.</title>
        <authorList>
            <person name="Will I."/>
            <person name="Das B."/>
            <person name="Trinh T."/>
            <person name="Brachmann A."/>
            <person name="Ohm R.A."/>
            <person name="de Bekker C."/>
        </authorList>
    </citation>
    <scope>NUCLEOTIDE SEQUENCE [LARGE SCALE GENOMIC DNA]</scope>
    <source>
        <strain evidence="1 2">EC05</strain>
    </source>
</reference>
<dbReference type="OrthoDB" id="3594971at2759"/>
<proteinExistence type="predicted"/>
<keyword evidence="2" id="KW-1185">Reference proteome</keyword>
<name>A0A8H4Q7B6_9HYPO</name>
<dbReference type="AlphaFoldDB" id="A0A8H4Q7B6"/>
<accession>A0A8H4Q7B6</accession>
<sequence>MKEQTSPLERLSTEILTLIIDHVRSLHHPSVFTLRLACRGLDSLATPVAYRSIHLNEAILSPSAESRLSLVRFVKTSVGKEKTKRFPNFLMTALLTLTDLTNRRPWQRITINVGGWRRSMIRRTGYAWKRHNERGVYAERCFWLEADGRGGGYTVGEEEALRGGGLCAARDSFGRLRAG</sequence>
<organism evidence="1 2">
    <name type="scientific">Ophiocordyceps camponoti-floridani</name>
    <dbReference type="NCBI Taxonomy" id="2030778"/>
    <lineage>
        <taxon>Eukaryota</taxon>
        <taxon>Fungi</taxon>
        <taxon>Dikarya</taxon>
        <taxon>Ascomycota</taxon>
        <taxon>Pezizomycotina</taxon>
        <taxon>Sordariomycetes</taxon>
        <taxon>Hypocreomycetidae</taxon>
        <taxon>Hypocreales</taxon>
        <taxon>Ophiocordycipitaceae</taxon>
        <taxon>Ophiocordyceps</taxon>
    </lineage>
</organism>
<evidence type="ECO:0000313" key="1">
    <source>
        <dbReference type="EMBL" id="KAF4589144.1"/>
    </source>
</evidence>
<evidence type="ECO:0000313" key="2">
    <source>
        <dbReference type="Proteomes" id="UP000562929"/>
    </source>
</evidence>